<dbReference type="InParanoid" id="B4LZ08"/>
<dbReference type="EMBL" id="CH940650">
    <property type="protein sequence ID" value="EDW68111.2"/>
    <property type="molecule type" value="Genomic_DNA"/>
</dbReference>
<evidence type="ECO:0000256" key="7">
    <source>
        <dbReference type="ARBA" id="ARBA00023136"/>
    </source>
</evidence>
<evidence type="ECO:0000256" key="6">
    <source>
        <dbReference type="ARBA" id="ARBA00022989"/>
    </source>
</evidence>
<feature type="transmembrane region" description="Helical" evidence="8">
    <location>
        <begin position="369"/>
        <end position="391"/>
    </location>
</feature>
<keyword evidence="4" id="KW-0106">Calcium</keyword>
<feature type="transmembrane region" description="Helical" evidence="8">
    <location>
        <begin position="575"/>
        <end position="597"/>
    </location>
</feature>
<evidence type="ECO:0000256" key="5">
    <source>
        <dbReference type="ARBA" id="ARBA00022692"/>
    </source>
</evidence>
<dbReference type="InterPro" id="IPR044880">
    <property type="entry name" value="NCX_ion-bd_dom_sf"/>
</dbReference>
<dbReference type="GO" id="GO:0006874">
    <property type="term" value="P:intracellular calcium ion homeostasis"/>
    <property type="evidence" value="ECO:0007669"/>
    <property type="project" value="TreeGrafter"/>
</dbReference>
<dbReference type="PANTHER" id="PTHR12266">
    <property type="entry name" value="NA+/CA2+ K+ INDEPENDENT EXCHANGER"/>
    <property type="match status" value="1"/>
</dbReference>
<feature type="transmembrane region" description="Helical" evidence="8">
    <location>
        <begin position="70"/>
        <end position="95"/>
    </location>
</feature>
<organism evidence="10 11">
    <name type="scientific">Drosophila virilis</name>
    <name type="common">Fruit fly</name>
    <dbReference type="NCBI Taxonomy" id="7244"/>
    <lineage>
        <taxon>Eukaryota</taxon>
        <taxon>Metazoa</taxon>
        <taxon>Ecdysozoa</taxon>
        <taxon>Arthropoda</taxon>
        <taxon>Hexapoda</taxon>
        <taxon>Insecta</taxon>
        <taxon>Pterygota</taxon>
        <taxon>Neoptera</taxon>
        <taxon>Endopterygota</taxon>
        <taxon>Diptera</taxon>
        <taxon>Brachycera</taxon>
        <taxon>Muscomorpha</taxon>
        <taxon>Ephydroidea</taxon>
        <taxon>Drosophilidae</taxon>
        <taxon>Drosophila</taxon>
    </lineage>
</organism>
<proteinExistence type="predicted"/>
<dbReference type="OrthoDB" id="407410at2759"/>
<feature type="domain" description="Sodium/calcium exchanger membrane region" evidence="9">
    <location>
        <begin position="78"/>
        <end position="215"/>
    </location>
</feature>
<dbReference type="InterPro" id="IPR004837">
    <property type="entry name" value="NaCa_Exmemb"/>
</dbReference>
<keyword evidence="4" id="KW-0109">Calcium transport</keyword>
<keyword evidence="11" id="KW-1185">Reference proteome</keyword>
<evidence type="ECO:0000313" key="11">
    <source>
        <dbReference type="Proteomes" id="UP000008792"/>
    </source>
</evidence>
<keyword evidence="5 8" id="KW-0812">Transmembrane</keyword>
<feature type="transmembrane region" description="Helical" evidence="8">
    <location>
        <begin position="203"/>
        <end position="221"/>
    </location>
</feature>
<dbReference type="GO" id="GO:0016020">
    <property type="term" value="C:membrane"/>
    <property type="evidence" value="ECO:0007669"/>
    <property type="project" value="UniProtKB-SubCell"/>
</dbReference>
<evidence type="ECO:0000256" key="3">
    <source>
        <dbReference type="ARBA" id="ARBA00022449"/>
    </source>
</evidence>
<feature type="domain" description="Sodium/calcium exchanger membrane region" evidence="9">
    <location>
        <begin position="445"/>
        <end position="591"/>
    </location>
</feature>
<feature type="transmembrane region" description="Helical" evidence="8">
    <location>
        <begin position="339"/>
        <end position="357"/>
    </location>
</feature>
<dbReference type="FunCoup" id="B4LZ08">
    <property type="interactions" value="43"/>
</dbReference>
<evidence type="ECO:0000259" key="9">
    <source>
        <dbReference type="Pfam" id="PF01699"/>
    </source>
</evidence>
<sequence length="624" mass="71312">MEVNKTRTALDKEFDVFWSNVNCFVVLNFPYEERCEFVKRANNCIHGTNFVPYMHLFACDFKCKNQFQELVFVAIFFFVCLELVLCLGYAVHYYYSPALKVVSRMLHMNEHLAGVTLLAFGNTSPELFSNLTSHKDNVPVFGNCLSTALFVVMFVGGLICYLCPFKMSSYSIVRDLLFLILGVTLLEYMISSDGMVSIRECCILVLVYIVYLVVNVLDLYLMHVSTRSLRVQIDALDSIEDTQDVKQQRKSLEKKYNVIIVDQRVDILKREQGPMTDGPSFTYMTKRPGRRAKIDMRANRRIVYNVFQRRNRHLVRDFFYALRPVDLADWRKANMLMRTFYITRAPIVIICALYIPLVDYEKELNGWNKLLNCLQIIINPAITITMGNALIFREKSRLWYYTIPETCKYGFYSFAVTVPISIFVFCHSRTGAPPAYHWLYTILNLTGSMFLTFQCASEIALIIDVCGHILKVESDFMGATVNAVASALGDLVTNTSMALLGYEKMAYAATIGSPFFSVLLGTGAVLASRILTGGSATIENMHGKYGENAFVLLLLGLLSTLLWTAVLNYNSRRSVGIFSMGIYLLYLVFTLLIRYGIIQPYFFMQSIQSPIPMQRQMRIYSQDN</sequence>
<feature type="transmembrane region" description="Helical" evidence="8">
    <location>
        <begin position="175"/>
        <end position="191"/>
    </location>
</feature>
<feature type="transmembrane region" description="Helical" evidence="8">
    <location>
        <begin position="549"/>
        <end position="569"/>
    </location>
</feature>
<dbReference type="Gene3D" id="1.20.1420.30">
    <property type="entry name" value="NCX, central ion-binding region"/>
    <property type="match status" value="2"/>
</dbReference>
<dbReference type="InterPro" id="IPR051359">
    <property type="entry name" value="CaCA_antiporter"/>
</dbReference>
<dbReference type="Proteomes" id="UP000008792">
    <property type="component" value="Unassembled WGS sequence"/>
</dbReference>
<keyword evidence="6 8" id="KW-1133">Transmembrane helix</keyword>
<accession>B4LZ08</accession>
<evidence type="ECO:0000256" key="1">
    <source>
        <dbReference type="ARBA" id="ARBA00004141"/>
    </source>
</evidence>
<keyword evidence="2" id="KW-0813">Transport</keyword>
<keyword evidence="3" id="KW-0050">Antiport</keyword>
<dbReference type="AlphaFoldDB" id="B4LZ08"/>
<feature type="transmembrane region" description="Helical" evidence="8">
    <location>
        <begin position="411"/>
        <end position="432"/>
    </location>
</feature>
<dbReference type="eggNOG" id="KOG2399">
    <property type="taxonomic scope" value="Eukaryota"/>
</dbReference>
<evidence type="ECO:0000313" key="10">
    <source>
        <dbReference type="EMBL" id="EDW68111.2"/>
    </source>
</evidence>
<feature type="transmembrane region" description="Helical" evidence="8">
    <location>
        <begin position="140"/>
        <end position="163"/>
    </location>
</feature>
<protein>
    <submittedName>
        <fullName evidence="10">Uncharacterized protein, isoform B</fullName>
    </submittedName>
</protein>
<evidence type="ECO:0000256" key="2">
    <source>
        <dbReference type="ARBA" id="ARBA00022448"/>
    </source>
</evidence>
<reference evidence="10 11" key="1">
    <citation type="journal article" date="2007" name="Nature">
        <title>Evolution of genes and genomes on the Drosophila phylogeny.</title>
        <authorList>
            <consortium name="Drosophila 12 Genomes Consortium"/>
            <person name="Clark A.G."/>
            <person name="Eisen M.B."/>
            <person name="Smith D.R."/>
            <person name="Bergman C.M."/>
            <person name="Oliver B."/>
            <person name="Markow T.A."/>
            <person name="Kaufman T.C."/>
            <person name="Kellis M."/>
            <person name="Gelbart W."/>
            <person name="Iyer V.N."/>
            <person name="Pollard D.A."/>
            <person name="Sackton T.B."/>
            <person name="Larracuente A.M."/>
            <person name="Singh N.D."/>
            <person name="Abad J.P."/>
            <person name="Abt D.N."/>
            <person name="Adryan B."/>
            <person name="Aguade M."/>
            <person name="Akashi H."/>
            <person name="Anderson W.W."/>
            <person name="Aquadro C.F."/>
            <person name="Ardell D.H."/>
            <person name="Arguello R."/>
            <person name="Artieri C.G."/>
            <person name="Barbash D.A."/>
            <person name="Barker D."/>
            <person name="Barsanti P."/>
            <person name="Batterham P."/>
            <person name="Batzoglou S."/>
            <person name="Begun D."/>
            <person name="Bhutkar A."/>
            <person name="Blanco E."/>
            <person name="Bosak S.A."/>
            <person name="Bradley R.K."/>
            <person name="Brand A.D."/>
            <person name="Brent M.R."/>
            <person name="Brooks A.N."/>
            <person name="Brown R.H."/>
            <person name="Butlin R.K."/>
            <person name="Caggese C."/>
            <person name="Calvi B.R."/>
            <person name="Bernardo de Carvalho A."/>
            <person name="Caspi A."/>
            <person name="Castrezana S."/>
            <person name="Celniker S.E."/>
            <person name="Chang J.L."/>
            <person name="Chapple C."/>
            <person name="Chatterji S."/>
            <person name="Chinwalla A."/>
            <person name="Civetta A."/>
            <person name="Clifton S.W."/>
            <person name="Comeron J.M."/>
            <person name="Costello J.C."/>
            <person name="Coyne J.A."/>
            <person name="Daub J."/>
            <person name="David R.G."/>
            <person name="Delcher A.L."/>
            <person name="Delehaunty K."/>
            <person name="Do C.B."/>
            <person name="Ebling H."/>
            <person name="Edwards K."/>
            <person name="Eickbush T."/>
            <person name="Evans J.D."/>
            <person name="Filipski A."/>
            <person name="Findeiss S."/>
            <person name="Freyhult E."/>
            <person name="Fulton L."/>
            <person name="Fulton R."/>
            <person name="Garcia A.C."/>
            <person name="Gardiner A."/>
            <person name="Garfield D.A."/>
            <person name="Garvin B.E."/>
            <person name="Gibson G."/>
            <person name="Gilbert D."/>
            <person name="Gnerre S."/>
            <person name="Godfrey J."/>
            <person name="Good R."/>
            <person name="Gotea V."/>
            <person name="Gravely B."/>
            <person name="Greenberg A.J."/>
            <person name="Griffiths-Jones S."/>
            <person name="Gross S."/>
            <person name="Guigo R."/>
            <person name="Gustafson E.A."/>
            <person name="Haerty W."/>
            <person name="Hahn M.W."/>
            <person name="Halligan D.L."/>
            <person name="Halpern A.L."/>
            <person name="Halter G.M."/>
            <person name="Han M.V."/>
            <person name="Heger A."/>
            <person name="Hillier L."/>
            <person name="Hinrichs A.S."/>
            <person name="Holmes I."/>
            <person name="Hoskins R.A."/>
            <person name="Hubisz M.J."/>
            <person name="Hultmark D."/>
            <person name="Huntley M.A."/>
            <person name="Jaffe D.B."/>
            <person name="Jagadeeshan S."/>
            <person name="Jeck W.R."/>
            <person name="Johnson J."/>
            <person name="Jones C.D."/>
            <person name="Jordan W.C."/>
            <person name="Karpen G.H."/>
            <person name="Kataoka E."/>
            <person name="Keightley P.D."/>
            <person name="Kheradpour P."/>
            <person name="Kirkness E.F."/>
            <person name="Koerich L.B."/>
            <person name="Kristiansen K."/>
            <person name="Kudrna D."/>
            <person name="Kulathinal R.J."/>
            <person name="Kumar S."/>
            <person name="Kwok R."/>
            <person name="Lander E."/>
            <person name="Langley C.H."/>
            <person name="Lapoint R."/>
            <person name="Lazzaro B.P."/>
            <person name="Lee S.J."/>
            <person name="Levesque L."/>
            <person name="Li R."/>
            <person name="Lin C.F."/>
            <person name="Lin M.F."/>
            <person name="Lindblad-Toh K."/>
            <person name="Llopart A."/>
            <person name="Long M."/>
            <person name="Low L."/>
            <person name="Lozovsky E."/>
            <person name="Lu J."/>
            <person name="Luo M."/>
            <person name="Machado C.A."/>
            <person name="Makalowski W."/>
            <person name="Marzo M."/>
            <person name="Matsuda M."/>
            <person name="Matzkin L."/>
            <person name="McAllister B."/>
            <person name="McBride C.S."/>
            <person name="McKernan B."/>
            <person name="McKernan K."/>
            <person name="Mendez-Lago M."/>
            <person name="Minx P."/>
            <person name="Mollenhauer M.U."/>
            <person name="Montooth K."/>
            <person name="Mount S.M."/>
            <person name="Mu X."/>
            <person name="Myers E."/>
            <person name="Negre B."/>
            <person name="Newfeld S."/>
            <person name="Nielsen R."/>
            <person name="Noor M.A."/>
            <person name="O'Grady P."/>
            <person name="Pachter L."/>
            <person name="Papaceit M."/>
            <person name="Parisi M.J."/>
            <person name="Parisi M."/>
            <person name="Parts L."/>
            <person name="Pedersen J.S."/>
            <person name="Pesole G."/>
            <person name="Phillippy A.M."/>
            <person name="Ponting C.P."/>
            <person name="Pop M."/>
            <person name="Porcelli D."/>
            <person name="Powell J.R."/>
            <person name="Prohaska S."/>
            <person name="Pruitt K."/>
            <person name="Puig M."/>
            <person name="Quesneville H."/>
            <person name="Ram K.R."/>
            <person name="Rand D."/>
            <person name="Rasmussen M.D."/>
            <person name="Reed L.K."/>
            <person name="Reenan R."/>
            <person name="Reily A."/>
            <person name="Remington K.A."/>
            <person name="Rieger T.T."/>
            <person name="Ritchie M.G."/>
            <person name="Robin C."/>
            <person name="Rogers Y.H."/>
            <person name="Rohde C."/>
            <person name="Rozas J."/>
            <person name="Rubenfield M.J."/>
            <person name="Ruiz A."/>
            <person name="Russo S."/>
            <person name="Salzberg S.L."/>
            <person name="Sanchez-Gracia A."/>
            <person name="Saranga D.J."/>
            <person name="Sato H."/>
            <person name="Schaeffer S.W."/>
            <person name="Schatz M.C."/>
            <person name="Schlenke T."/>
            <person name="Schwartz R."/>
            <person name="Segarra C."/>
            <person name="Singh R.S."/>
            <person name="Sirot L."/>
            <person name="Sirota M."/>
            <person name="Sisneros N.B."/>
            <person name="Smith C.D."/>
            <person name="Smith T.F."/>
            <person name="Spieth J."/>
            <person name="Stage D.E."/>
            <person name="Stark A."/>
            <person name="Stephan W."/>
            <person name="Strausberg R.L."/>
            <person name="Strempel S."/>
            <person name="Sturgill D."/>
            <person name="Sutton G."/>
            <person name="Sutton G.G."/>
            <person name="Tao W."/>
            <person name="Teichmann S."/>
            <person name="Tobari Y.N."/>
            <person name="Tomimura Y."/>
            <person name="Tsolas J.M."/>
            <person name="Valente V.L."/>
            <person name="Venter E."/>
            <person name="Venter J.C."/>
            <person name="Vicario S."/>
            <person name="Vieira F.G."/>
            <person name="Vilella A.J."/>
            <person name="Villasante A."/>
            <person name="Walenz B."/>
            <person name="Wang J."/>
            <person name="Wasserman M."/>
            <person name="Watts T."/>
            <person name="Wilson D."/>
            <person name="Wilson R.K."/>
            <person name="Wing R.A."/>
            <person name="Wolfner M.F."/>
            <person name="Wong A."/>
            <person name="Wong G.K."/>
            <person name="Wu C.I."/>
            <person name="Wu G."/>
            <person name="Yamamoto D."/>
            <person name="Yang H.P."/>
            <person name="Yang S.P."/>
            <person name="Yorke J.A."/>
            <person name="Yoshida K."/>
            <person name="Zdobnov E."/>
            <person name="Zhang P."/>
            <person name="Zhang Y."/>
            <person name="Zimin A.V."/>
            <person name="Baldwin J."/>
            <person name="Abdouelleil A."/>
            <person name="Abdulkadir J."/>
            <person name="Abebe A."/>
            <person name="Abera B."/>
            <person name="Abreu J."/>
            <person name="Acer S.C."/>
            <person name="Aftuck L."/>
            <person name="Alexander A."/>
            <person name="An P."/>
            <person name="Anderson E."/>
            <person name="Anderson S."/>
            <person name="Arachi H."/>
            <person name="Azer M."/>
            <person name="Bachantsang P."/>
            <person name="Barry A."/>
            <person name="Bayul T."/>
            <person name="Berlin A."/>
            <person name="Bessette D."/>
            <person name="Bloom T."/>
            <person name="Blye J."/>
            <person name="Boguslavskiy L."/>
            <person name="Bonnet C."/>
            <person name="Boukhgalter B."/>
            <person name="Bourzgui I."/>
            <person name="Brown A."/>
            <person name="Cahill P."/>
            <person name="Channer S."/>
            <person name="Cheshatsang Y."/>
            <person name="Chuda L."/>
            <person name="Citroen M."/>
            <person name="Collymore A."/>
            <person name="Cooke P."/>
            <person name="Costello M."/>
            <person name="D'Aco K."/>
            <person name="Daza R."/>
            <person name="De Haan G."/>
            <person name="DeGray S."/>
            <person name="DeMaso C."/>
            <person name="Dhargay N."/>
            <person name="Dooley K."/>
            <person name="Dooley E."/>
            <person name="Doricent M."/>
            <person name="Dorje P."/>
            <person name="Dorjee K."/>
            <person name="Dupes A."/>
            <person name="Elong R."/>
            <person name="Falk J."/>
            <person name="Farina A."/>
            <person name="Faro S."/>
            <person name="Ferguson D."/>
            <person name="Fisher S."/>
            <person name="Foley C.D."/>
            <person name="Franke A."/>
            <person name="Friedrich D."/>
            <person name="Gadbois L."/>
            <person name="Gearin G."/>
            <person name="Gearin C.R."/>
            <person name="Giannoukos G."/>
            <person name="Goode T."/>
            <person name="Graham J."/>
            <person name="Grandbois E."/>
            <person name="Grewal S."/>
            <person name="Gyaltsen K."/>
            <person name="Hafez N."/>
            <person name="Hagos B."/>
            <person name="Hall J."/>
            <person name="Henson C."/>
            <person name="Hollinger A."/>
            <person name="Honan T."/>
            <person name="Huard M.D."/>
            <person name="Hughes L."/>
            <person name="Hurhula B."/>
            <person name="Husby M.E."/>
            <person name="Kamat A."/>
            <person name="Kanga B."/>
            <person name="Kashin S."/>
            <person name="Khazanovich D."/>
            <person name="Kisner P."/>
            <person name="Lance K."/>
            <person name="Lara M."/>
            <person name="Lee W."/>
            <person name="Lennon N."/>
            <person name="Letendre F."/>
            <person name="LeVine R."/>
            <person name="Lipovsky A."/>
            <person name="Liu X."/>
            <person name="Liu J."/>
            <person name="Liu S."/>
            <person name="Lokyitsang T."/>
            <person name="Lokyitsang Y."/>
            <person name="Lubonja R."/>
            <person name="Lui A."/>
            <person name="MacDonald P."/>
            <person name="Magnisalis V."/>
            <person name="Maru K."/>
            <person name="Matthews C."/>
            <person name="McCusker W."/>
            <person name="McDonough S."/>
            <person name="Mehta T."/>
            <person name="Meldrim J."/>
            <person name="Meneus L."/>
            <person name="Mihai O."/>
            <person name="Mihalev A."/>
            <person name="Mihova T."/>
            <person name="Mittelman R."/>
            <person name="Mlenga V."/>
            <person name="Montmayeur A."/>
            <person name="Mulrain L."/>
            <person name="Navidi A."/>
            <person name="Naylor J."/>
            <person name="Negash T."/>
            <person name="Nguyen T."/>
            <person name="Nguyen N."/>
            <person name="Nicol R."/>
            <person name="Norbu C."/>
            <person name="Norbu N."/>
            <person name="Novod N."/>
            <person name="O'Neill B."/>
            <person name="Osman S."/>
            <person name="Markiewicz E."/>
            <person name="Oyono O.L."/>
            <person name="Patti C."/>
            <person name="Phunkhang P."/>
            <person name="Pierre F."/>
            <person name="Priest M."/>
            <person name="Raghuraman S."/>
            <person name="Rege F."/>
            <person name="Reyes R."/>
            <person name="Rise C."/>
            <person name="Rogov P."/>
            <person name="Ross K."/>
            <person name="Ryan E."/>
            <person name="Settipalli S."/>
            <person name="Shea T."/>
            <person name="Sherpa N."/>
            <person name="Shi L."/>
            <person name="Shih D."/>
            <person name="Sparrow T."/>
            <person name="Spaulding J."/>
            <person name="Stalker J."/>
            <person name="Stange-Thomann N."/>
            <person name="Stavropoulos S."/>
            <person name="Stone C."/>
            <person name="Strader C."/>
            <person name="Tesfaye S."/>
            <person name="Thomson T."/>
            <person name="Thoulutsang Y."/>
            <person name="Thoulutsang D."/>
            <person name="Topham K."/>
            <person name="Topping I."/>
            <person name="Tsamla T."/>
            <person name="Vassiliev H."/>
            <person name="Vo A."/>
            <person name="Wangchuk T."/>
            <person name="Wangdi T."/>
            <person name="Weiand M."/>
            <person name="Wilkinson J."/>
            <person name="Wilson A."/>
            <person name="Yadav S."/>
            <person name="Young G."/>
            <person name="Yu Q."/>
            <person name="Zembek L."/>
            <person name="Zhong D."/>
            <person name="Zimmer A."/>
            <person name="Zwirko Z."/>
            <person name="Jaffe D.B."/>
            <person name="Alvarez P."/>
            <person name="Brockman W."/>
            <person name="Butler J."/>
            <person name="Chin C."/>
            <person name="Gnerre S."/>
            <person name="Grabherr M."/>
            <person name="Kleber M."/>
            <person name="Mauceli E."/>
            <person name="MacCallum I."/>
        </authorList>
    </citation>
    <scope>NUCLEOTIDE SEQUENCE [LARGE SCALE GENOMIC DNA]</scope>
    <source>
        <strain evidence="11">Tucson 15010-1051.87</strain>
    </source>
</reference>
<gene>
    <name evidence="10" type="primary">Dvir\GJ24540</name>
    <name evidence="10" type="ORF">Dvir_GJ24540</name>
</gene>
<dbReference type="Pfam" id="PF01699">
    <property type="entry name" value="Na_Ca_ex"/>
    <property type="match status" value="2"/>
</dbReference>
<dbReference type="HOGENOM" id="CLU_004979_3_0_1"/>
<feature type="transmembrane region" description="Helical" evidence="8">
    <location>
        <begin position="505"/>
        <end position="528"/>
    </location>
</feature>
<keyword evidence="4" id="KW-0406">Ion transport</keyword>
<evidence type="ECO:0000256" key="8">
    <source>
        <dbReference type="SAM" id="Phobius"/>
    </source>
</evidence>
<evidence type="ECO:0000256" key="4">
    <source>
        <dbReference type="ARBA" id="ARBA00022568"/>
    </source>
</evidence>
<dbReference type="PANTHER" id="PTHR12266:SF0">
    <property type="entry name" value="MITOCHONDRIAL SODIUM_CALCIUM EXCHANGER PROTEIN"/>
    <property type="match status" value="1"/>
</dbReference>
<dbReference type="GO" id="GO:0005432">
    <property type="term" value="F:calcium:sodium antiporter activity"/>
    <property type="evidence" value="ECO:0007669"/>
    <property type="project" value="TreeGrafter"/>
</dbReference>
<name>B4LZ08_DROVI</name>
<dbReference type="KEGG" id="dvi:6630342"/>
<comment type="subcellular location">
    <subcellularLocation>
        <location evidence="1">Membrane</location>
        <topology evidence="1">Multi-pass membrane protein</topology>
    </subcellularLocation>
</comment>
<keyword evidence="7 8" id="KW-0472">Membrane</keyword>